<dbReference type="EMBL" id="BK014986">
    <property type="protein sequence ID" value="DAD85661.1"/>
    <property type="molecule type" value="Genomic_DNA"/>
</dbReference>
<sequence length="224" mass="24256">MGTASDVLRIACAELGYKESPANSNQTKYGAWYGLNGQPWCMMFLQWIFHQAGVSDLLPVKTASCGALMRAAQSVGLWVTSNYQPGDLVIYDFPGGAATDHCGIVESVSSIYVTAIEGNTAVGDDSNGGEVMRRTRPLSQVVGAVRPKYEEEDDMSFENWSTEQFIRFTELQQAALSKRPIGDTLAPELQEAVSLGITDGSSPNALCTRAQAAIMSMRTKNISR</sequence>
<proteinExistence type="predicted"/>
<name>A0A8S5MTJ0_9CAUD</name>
<evidence type="ECO:0000259" key="2">
    <source>
        <dbReference type="Pfam" id="PF05257"/>
    </source>
</evidence>
<dbReference type="InterPro" id="IPR007921">
    <property type="entry name" value="CHAP_dom"/>
</dbReference>
<dbReference type="Gene3D" id="3.90.1720.10">
    <property type="entry name" value="endopeptidase domain like (from Nostoc punctiforme)"/>
    <property type="match status" value="1"/>
</dbReference>
<organism evidence="3">
    <name type="scientific">Siphoviridae sp. ctP6113</name>
    <dbReference type="NCBI Taxonomy" id="2826318"/>
    <lineage>
        <taxon>Viruses</taxon>
        <taxon>Duplodnaviria</taxon>
        <taxon>Heunggongvirae</taxon>
        <taxon>Uroviricota</taxon>
        <taxon>Caudoviricetes</taxon>
    </lineage>
</organism>
<accession>A0A8S5MTJ0</accession>
<dbReference type="Pfam" id="PF05257">
    <property type="entry name" value="CHAP"/>
    <property type="match status" value="1"/>
</dbReference>
<reference evidence="3" key="1">
    <citation type="journal article" date="2021" name="Proc. Natl. Acad. Sci. U.S.A.">
        <title>A Catalog of Tens of Thousands of Viruses from Human Metagenomes Reveals Hidden Associations with Chronic Diseases.</title>
        <authorList>
            <person name="Tisza M.J."/>
            <person name="Buck C.B."/>
        </authorList>
    </citation>
    <scope>NUCLEOTIDE SEQUENCE</scope>
    <source>
        <strain evidence="3">CtP6113</strain>
    </source>
</reference>
<evidence type="ECO:0000313" key="3">
    <source>
        <dbReference type="EMBL" id="DAD85661.1"/>
    </source>
</evidence>
<dbReference type="SUPFAM" id="SSF54001">
    <property type="entry name" value="Cysteine proteinases"/>
    <property type="match status" value="1"/>
</dbReference>
<evidence type="ECO:0000256" key="1">
    <source>
        <dbReference type="ARBA" id="ARBA00022529"/>
    </source>
</evidence>
<keyword evidence="1" id="KW-0929">Antimicrobial</keyword>
<protein>
    <submittedName>
        <fullName evidence="3">CHAP domain protein</fullName>
    </submittedName>
</protein>
<feature type="domain" description="Peptidase C51" evidence="2">
    <location>
        <begin position="36"/>
        <end position="119"/>
    </location>
</feature>
<dbReference type="GO" id="GO:0001897">
    <property type="term" value="P:symbiont-mediated cytolysis of host cell"/>
    <property type="evidence" value="ECO:0007669"/>
    <property type="project" value="UniProtKB-ARBA"/>
</dbReference>
<dbReference type="InterPro" id="IPR038765">
    <property type="entry name" value="Papain-like_cys_pep_sf"/>
</dbReference>